<evidence type="ECO:0000256" key="1">
    <source>
        <dbReference type="ARBA" id="ARBA00004123"/>
    </source>
</evidence>
<evidence type="ECO:0000256" key="2">
    <source>
        <dbReference type="ARBA" id="ARBA00023015"/>
    </source>
</evidence>
<dbReference type="Proteomes" id="UP001623330">
    <property type="component" value="Unassembled WGS sequence"/>
</dbReference>
<dbReference type="PROSITE" id="PS50217">
    <property type="entry name" value="BZIP"/>
    <property type="match status" value="1"/>
</dbReference>
<dbReference type="Gene3D" id="1.20.5.170">
    <property type="match status" value="1"/>
</dbReference>
<evidence type="ECO:0000313" key="10">
    <source>
        <dbReference type="Proteomes" id="UP001623330"/>
    </source>
</evidence>
<dbReference type="InterPro" id="IPR004827">
    <property type="entry name" value="bZIP"/>
</dbReference>
<organism evidence="9 10">
    <name type="scientific">Nakaseomyces bracarensis</name>
    <dbReference type="NCBI Taxonomy" id="273131"/>
    <lineage>
        <taxon>Eukaryota</taxon>
        <taxon>Fungi</taxon>
        <taxon>Dikarya</taxon>
        <taxon>Ascomycota</taxon>
        <taxon>Saccharomycotina</taxon>
        <taxon>Saccharomycetes</taxon>
        <taxon>Saccharomycetales</taxon>
        <taxon>Saccharomycetaceae</taxon>
        <taxon>Nakaseomyces</taxon>
    </lineage>
</organism>
<keyword evidence="5" id="KW-0539">Nucleus</keyword>
<evidence type="ECO:0000256" key="7">
    <source>
        <dbReference type="SAM" id="MobiDB-lite"/>
    </source>
</evidence>
<evidence type="ECO:0000256" key="4">
    <source>
        <dbReference type="ARBA" id="ARBA00023163"/>
    </source>
</evidence>
<feature type="region of interest" description="Disordered" evidence="7">
    <location>
        <begin position="51"/>
        <end position="89"/>
    </location>
</feature>
<dbReference type="Pfam" id="PF07716">
    <property type="entry name" value="bZIP_2"/>
    <property type="match status" value="1"/>
</dbReference>
<proteinExistence type="predicted"/>
<dbReference type="PANTHER" id="PTHR13044">
    <property type="entry name" value="ACTIVATING TRANSCRIPTION FACTOR ATF 4/5"/>
    <property type="match status" value="1"/>
</dbReference>
<evidence type="ECO:0000256" key="5">
    <source>
        <dbReference type="ARBA" id="ARBA00023242"/>
    </source>
</evidence>
<keyword evidence="3" id="KW-0238">DNA-binding</keyword>
<keyword evidence="4" id="KW-0804">Transcription</keyword>
<keyword evidence="2" id="KW-0805">Transcription regulation</keyword>
<accession>A0ABR4NVD8</accession>
<feature type="domain" description="BZIP" evidence="8">
    <location>
        <begin position="121"/>
        <end position="184"/>
    </location>
</feature>
<feature type="compositionally biased region" description="Polar residues" evidence="7">
    <location>
        <begin position="51"/>
        <end position="68"/>
    </location>
</feature>
<evidence type="ECO:0000313" key="9">
    <source>
        <dbReference type="EMBL" id="KAL3232695.1"/>
    </source>
</evidence>
<feature type="compositionally biased region" description="Basic residues" evidence="7">
    <location>
        <begin position="70"/>
        <end position="87"/>
    </location>
</feature>
<dbReference type="PANTHER" id="PTHR13044:SF45">
    <property type="entry name" value="TRANSCRIPTIONAL ACTIVATOR OF SULFUR METABOLISM MET28"/>
    <property type="match status" value="1"/>
</dbReference>
<dbReference type="SUPFAM" id="SSF57959">
    <property type="entry name" value="Leucine zipper domain"/>
    <property type="match status" value="1"/>
</dbReference>
<evidence type="ECO:0000256" key="3">
    <source>
        <dbReference type="ARBA" id="ARBA00023125"/>
    </source>
</evidence>
<dbReference type="InterPro" id="IPR046347">
    <property type="entry name" value="bZIP_sf"/>
</dbReference>
<evidence type="ECO:0000256" key="6">
    <source>
        <dbReference type="SAM" id="Coils"/>
    </source>
</evidence>
<evidence type="ECO:0000259" key="8">
    <source>
        <dbReference type="PROSITE" id="PS50217"/>
    </source>
</evidence>
<reference evidence="9 10" key="1">
    <citation type="submission" date="2024-05" db="EMBL/GenBank/DDBJ databases">
        <title>Long read based assembly of the Candida bracarensis genome reveals expanded adhesin content.</title>
        <authorList>
            <person name="Marcet-Houben M."/>
            <person name="Ksiezopolska E."/>
            <person name="Gabaldon T."/>
        </authorList>
    </citation>
    <scope>NUCLEOTIDE SEQUENCE [LARGE SCALE GENOMIC DNA]</scope>
    <source>
        <strain evidence="9 10">CBM6</strain>
    </source>
</reference>
<keyword evidence="10" id="KW-1185">Reference proteome</keyword>
<dbReference type="PROSITE" id="PS00036">
    <property type="entry name" value="BZIP_BASIC"/>
    <property type="match status" value="1"/>
</dbReference>
<dbReference type="EMBL" id="JBEVYD010000005">
    <property type="protein sequence ID" value="KAL3232695.1"/>
    <property type="molecule type" value="Genomic_DNA"/>
</dbReference>
<protein>
    <submittedName>
        <fullName evidence="9">Transcriptional activator of sulfur metabolism MET28</fullName>
    </submittedName>
</protein>
<keyword evidence="6" id="KW-0175">Coiled coil</keyword>
<feature type="coiled-coil region" evidence="6">
    <location>
        <begin position="136"/>
        <end position="187"/>
    </location>
</feature>
<dbReference type="CDD" id="cd14705">
    <property type="entry name" value="bZIP_Zip1"/>
    <property type="match status" value="1"/>
</dbReference>
<gene>
    <name evidence="9" type="ORF">RNJ44_04611</name>
</gene>
<name>A0ABR4NVD8_9SACH</name>
<comment type="subcellular location">
    <subcellularLocation>
        <location evidence="1">Nucleus</location>
    </subcellularLocation>
</comment>
<comment type="caution">
    <text evidence="9">The sequence shown here is derived from an EMBL/GenBank/DDBJ whole genome shotgun (WGS) entry which is preliminary data.</text>
</comment>
<sequence length="204" mass="23315">MSAVKEKVDLSSVVGISEHIKNMILENTELGSRLVSLLLVNSGNADEIISSLNNTKKKPQSVSATSVRAGNRRKSAVSKPQHSKYSRKSMDYTYKKPIATVSSNSEDEEDSIEDETTDSLLLRTLEKRRKNSEASARFRNRKKQKREENLKKLEELNGHIDELNKKVDTLLQENRFWKSKLDDINEQKSKQLLEQIKRKNGICL</sequence>